<feature type="region of interest" description="Disordered" evidence="4">
    <location>
        <begin position="1"/>
        <end position="22"/>
    </location>
</feature>
<dbReference type="Gene3D" id="3.30.40.10">
    <property type="entry name" value="Zinc/RING finger domain, C3HC4 (zinc finger)"/>
    <property type="match status" value="1"/>
</dbReference>
<organism evidence="6 7">
    <name type="scientific">Meganyctiphanes norvegica</name>
    <name type="common">Northern krill</name>
    <name type="synonym">Thysanopoda norvegica</name>
    <dbReference type="NCBI Taxonomy" id="48144"/>
    <lineage>
        <taxon>Eukaryota</taxon>
        <taxon>Metazoa</taxon>
        <taxon>Ecdysozoa</taxon>
        <taxon>Arthropoda</taxon>
        <taxon>Crustacea</taxon>
        <taxon>Multicrustacea</taxon>
        <taxon>Malacostraca</taxon>
        <taxon>Eumalacostraca</taxon>
        <taxon>Eucarida</taxon>
        <taxon>Euphausiacea</taxon>
        <taxon>Euphausiidae</taxon>
        <taxon>Meganyctiphanes</taxon>
    </lineage>
</organism>
<evidence type="ECO:0000256" key="4">
    <source>
        <dbReference type="SAM" id="MobiDB-lite"/>
    </source>
</evidence>
<dbReference type="PANTHER" id="PTHR12420">
    <property type="entry name" value="PHD FINGER PROTEIN"/>
    <property type="match status" value="1"/>
</dbReference>
<evidence type="ECO:0000313" key="6">
    <source>
        <dbReference type="EMBL" id="CAL4068435.1"/>
    </source>
</evidence>
<dbReference type="Proteomes" id="UP001497623">
    <property type="component" value="Unassembled WGS sequence"/>
</dbReference>
<sequence>MPNVSPNIKGRRGRGGHRGRSKLTMKKRAVICAPDTEGINCNFCTHGSQEEKVFGKLHTLENVSAHYNCLLFSSGLAQNGEEEEGIEGFFLEDIKKEIKRSSKLKCCFCRQKGASIGCLEKRCKRSYHYSCGLKAFVLFQFTGNFRFVLY</sequence>
<evidence type="ECO:0000313" key="7">
    <source>
        <dbReference type="Proteomes" id="UP001497623"/>
    </source>
</evidence>
<dbReference type="InterPro" id="IPR034732">
    <property type="entry name" value="EPHD"/>
</dbReference>
<evidence type="ECO:0000256" key="2">
    <source>
        <dbReference type="ARBA" id="ARBA00022771"/>
    </source>
</evidence>
<evidence type="ECO:0000256" key="3">
    <source>
        <dbReference type="ARBA" id="ARBA00022833"/>
    </source>
</evidence>
<keyword evidence="3" id="KW-0862">Zinc</keyword>
<keyword evidence="1" id="KW-0479">Metal-binding</keyword>
<name>A0AAV2Q260_MEGNR</name>
<protein>
    <recommendedName>
        <fullName evidence="5">PHD-type domain-containing protein</fullName>
    </recommendedName>
</protein>
<dbReference type="AlphaFoldDB" id="A0AAV2Q260"/>
<dbReference type="Pfam" id="PF13771">
    <property type="entry name" value="zf-HC5HC2H"/>
    <property type="match status" value="1"/>
</dbReference>
<evidence type="ECO:0000256" key="1">
    <source>
        <dbReference type="ARBA" id="ARBA00022723"/>
    </source>
</evidence>
<dbReference type="GO" id="GO:0005634">
    <property type="term" value="C:nucleus"/>
    <property type="evidence" value="ECO:0007669"/>
    <property type="project" value="TreeGrafter"/>
</dbReference>
<dbReference type="PANTHER" id="PTHR12420:SF42">
    <property type="entry name" value="G2_M PHASE-SPECIFIC E3 UBIQUITIN-PROTEIN LIGASE"/>
    <property type="match status" value="1"/>
</dbReference>
<dbReference type="InterPro" id="IPR051188">
    <property type="entry name" value="PHD-type_Zinc_Finger"/>
</dbReference>
<accession>A0AAV2Q260</accession>
<dbReference type="EMBL" id="CAXKWB010003140">
    <property type="protein sequence ID" value="CAL4068435.1"/>
    <property type="molecule type" value="Genomic_DNA"/>
</dbReference>
<keyword evidence="2" id="KW-0863">Zinc-finger</keyword>
<reference evidence="6 7" key="1">
    <citation type="submission" date="2024-05" db="EMBL/GenBank/DDBJ databases">
        <authorList>
            <person name="Wallberg A."/>
        </authorList>
    </citation>
    <scope>NUCLEOTIDE SEQUENCE [LARGE SCALE GENOMIC DNA]</scope>
</reference>
<comment type="caution">
    <text evidence="6">The sequence shown here is derived from an EMBL/GenBank/DDBJ whole genome shotgun (WGS) entry which is preliminary data.</text>
</comment>
<keyword evidence="7" id="KW-1185">Reference proteome</keyword>
<evidence type="ECO:0000259" key="5">
    <source>
        <dbReference type="PROSITE" id="PS51805"/>
    </source>
</evidence>
<dbReference type="InterPro" id="IPR013083">
    <property type="entry name" value="Znf_RING/FYVE/PHD"/>
</dbReference>
<dbReference type="PROSITE" id="PS51805">
    <property type="entry name" value="EPHD"/>
    <property type="match status" value="1"/>
</dbReference>
<feature type="non-terminal residue" evidence="6">
    <location>
        <position position="150"/>
    </location>
</feature>
<proteinExistence type="predicted"/>
<dbReference type="GO" id="GO:0008270">
    <property type="term" value="F:zinc ion binding"/>
    <property type="evidence" value="ECO:0007669"/>
    <property type="project" value="UniProtKB-KW"/>
</dbReference>
<gene>
    <name evidence="6" type="ORF">MNOR_LOCUS7237</name>
</gene>
<feature type="domain" description="PHD-type" evidence="5">
    <location>
        <begin position="38"/>
        <end position="150"/>
    </location>
</feature>
<feature type="compositionally biased region" description="Basic residues" evidence="4">
    <location>
        <begin position="9"/>
        <end position="22"/>
    </location>
</feature>